<reference evidence="6 7" key="1">
    <citation type="journal article" date="2022" name="G3 (Bethesda)">
        <title>Whole-genome sequence and methylome profiling of the almond [Prunus dulcis (Mill.) D.A. Webb] cultivar 'Nonpareil'.</title>
        <authorList>
            <person name="D'Amico-Willman K.M."/>
            <person name="Ouma W.Z."/>
            <person name="Meulia T."/>
            <person name="Sideli G.M."/>
            <person name="Gradziel T.M."/>
            <person name="Fresnedo-Ramirez J."/>
        </authorList>
    </citation>
    <scope>NUCLEOTIDE SEQUENCE [LARGE SCALE GENOMIC DNA]</scope>
    <source>
        <strain evidence="6">Clone GOH B32 T37-40</strain>
    </source>
</reference>
<dbReference type="EMBL" id="JAJFAZ020000008">
    <property type="protein sequence ID" value="KAI5315330.1"/>
    <property type="molecule type" value="Genomic_DNA"/>
</dbReference>
<dbReference type="InterPro" id="IPR025875">
    <property type="entry name" value="Leu-rich_rpt_4"/>
</dbReference>
<evidence type="ECO:0000313" key="7">
    <source>
        <dbReference type="Proteomes" id="UP001054821"/>
    </source>
</evidence>
<dbReference type="InterPro" id="IPR036390">
    <property type="entry name" value="WH_DNA-bd_sf"/>
</dbReference>
<dbReference type="SUPFAM" id="SSF46785">
    <property type="entry name" value="Winged helix' DNA-binding domain"/>
    <property type="match status" value="1"/>
</dbReference>
<dbReference type="GO" id="GO:0006952">
    <property type="term" value="P:defense response"/>
    <property type="evidence" value="ECO:0007669"/>
    <property type="project" value="InterPro"/>
</dbReference>
<dbReference type="Proteomes" id="UP001054821">
    <property type="component" value="Chromosome 8"/>
</dbReference>
<dbReference type="SUPFAM" id="SSF52540">
    <property type="entry name" value="P-loop containing nucleoside triphosphate hydrolases"/>
    <property type="match status" value="1"/>
</dbReference>
<dbReference type="AlphaFoldDB" id="A0AAD4UYK2"/>
<feature type="domain" description="NB-ARC" evidence="4">
    <location>
        <begin position="1"/>
        <end position="147"/>
    </location>
</feature>
<accession>A0AAD4UYK2</accession>
<feature type="region of interest" description="Disordered" evidence="3">
    <location>
        <begin position="893"/>
        <end position="920"/>
    </location>
</feature>
<dbReference type="Gene3D" id="1.10.8.430">
    <property type="entry name" value="Helical domain of apoptotic protease-activating factors"/>
    <property type="match status" value="1"/>
</dbReference>
<dbReference type="Pfam" id="PF23282">
    <property type="entry name" value="WHD_ROQ1"/>
    <property type="match status" value="1"/>
</dbReference>
<proteinExistence type="predicted"/>
<dbReference type="Pfam" id="PF12799">
    <property type="entry name" value="LRR_4"/>
    <property type="match status" value="1"/>
</dbReference>
<evidence type="ECO:0000256" key="1">
    <source>
        <dbReference type="ARBA" id="ARBA00022614"/>
    </source>
</evidence>
<evidence type="ECO:0000313" key="6">
    <source>
        <dbReference type="EMBL" id="KAI5315330.1"/>
    </source>
</evidence>
<dbReference type="Gene3D" id="3.40.50.300">
    <property type="entry name" value="P-loop containing nucleotide triphosphate hydrolases"/>
    <property type="match status" value="1"/>
</dbReference>
<dbReference type="InterPro" id="IPR027417">
    <property type="entry name" value="P-loop_NTPase"/>
</dbReference>
<dbReference type="InterPro" id="IPR042197">
    <property type="entry name" value="Apaf_helical"/>
</dbReference>
<evidence type="ECO:0000256" key="3">
    <source>
        <dbReference type="SAM" id="MobiDB-lite"/>
    </source>
</evidence>
<gene>
    <name evidence="6" type="ORF">L3X38_044506</name>
</gene>
<dbReference type="Gene3D" id="3.80.10.10">
    <property type="entry name" value="Ribonuclease Inhibitor"/>
    <property type="match status" value="2"/>
</dbReference>
<dbReference type="PROSITE" id="PS51450">
    <property type="entry name" value="LRR"/>
    <property type="match status" value="1"/>
</dbReference>
<sequence length="959" mass="109191">MRGIGKTTLAKFVYNINFKRYKGSSFLENIKEHSKQTNGLVQIQKKLLSDVLNGKRVKVGNISEGIIKIEDALSSKRVLLVFDDVDHVEQLDAVLRMQGQFCPGSKIIITTSHAALLNASHQAIKVHNLETFSSNESLELFSWHAFGQDHPEKDYMELSERVVNLSGGLPLALKILGSSLSGKSTVVWESALNKLEAIPNGEILNKLRISYDSLQDEHDRSLFLHIACFFIGMEKDVIVRILDSCGFYTIVGIQNLIDRCLVTVDEYNKVHMHYMTLDMGRGIVVHLESKEPGERSRLWNHKDSFKVLKEKNGTQTIEGLVLNMGMHPAYCTPSRNSNEVTLETDAFASMHKLRLLQLSHVRLIGRYTEFPTKLRWLCWNEFPFDYLPNDLTLESLVVLEMCYSSLRQVWKGKKYLPSLKILNLSNSHRLTGTPDFSHVPNVESLILKDCANLVDVESIGDLKKLVYLNMEDCKNIRKLPKNIFMLKFLETLIISGCSSLNEFPVEMGKMESLKVLQGDGVPIYCLLTTIVEVKLQPRKNPETYWTSYLPCNLVELSLSDCNLSDYDFPRGFGNLFSLQRLNLSCNPISSLPDCIRGLKRLEELSFSQCTRLESLRGLPPVAELIVNGCTSLETVAFQSMSYQPKIILDESNYKLVEIEHYFKLEHIERVDERMINLLSLGKLKATETIMMDSTLHVFKTWMKSRMHPIQGLNEYGIYSAHFFLEMRFQAGLNVFSVYAKSNSDSPKNINANVESIPNPIVTAVKFSNENGKNLKWVYVPSFFGVPDYGKDMVKKYGIQVVYEQEKKMSTREDRIDTSQSNMVLQDDYEAADVISFPIDALFSPSVIAGDFSEPDKVMSGTYFLSNRPEEIVVYRWLWFDDFVTDVEENIGERTDVENLEEEHDGDTKFGDNGSTSRQREGGKAFNFGWNYVVSIFTTTKKIIWKATPDNFRCGGTEGY</sequence>
<keyword evidence="7" id="KW-1185">Reference proteome</keyword>
<dbReference type="PANTHER" id="PTHR11017:SF563">
    <property type="entry name" value="TMV RESISTANCE PROTEIN N-LIKE"/>
    <property type="match status" value="1"/>
</dbReference>
<keyword evidence="2" id="KW-0677">Repeat</keyword>
<dbReference type="Pfam" id="PF00931">
    <property type="entry name" value="NB-ARC"/>
    <property type="match status" value="1"/>
</dbReference>
<dbReference type="GO" id="GO:0043531">
    <property type="term" value="F:ADP binding"/>
    <property type="evidence" value="ECO:0007669"/>
    <property type="project" value="InterPro"/>
</dbReference>
<keyword evidence="1" id="KW-0433">Leucine-rich repeat</keyword>
<name>A0AAD4UYK2_PRUDU</name>
<dbReference type="SUPFAM" id="SSF52058">
    <property type="entry name" value="L domain-like"/>
    <property type="match status" value="1"/>
</dbReference>
<evidence type="ECO:0008006" key="8">
    <source>
        <dbReference type="Google" id="ProtNLM"/>
    </source>
</evidence>
<evidence type="ECO:0000259" key="5">
    <source>
        <dbReference type="Pfam" id="PF23282"/>
    </source>
</evidence>
<dbReference type="InterPro" id="IPR058192">
    <property type="entry name" value="WHD_ROQ1-like"/>
</dbReference>
<evidence type="ECO:0000259" key="4">
    <source>
        <dbReference type="Pfam" id="PF00931"/>
    </source>
</evidence>
<feature type="domain" description="Disease resistance protein Roq1-like winged-helix" evidence="5">
    <location>
        <begin position="217"/>
        <end position="284"/>
    </location>
</feature>
<comment type="caution">
    <text evidence="6">The sequence shown here is derived from an EMBL/GenBank/DDBJ whole genome shotgun (WGS) entry which is preliminary data.</text>
</comment>
<dbReference type="InterPro" id="IPR001611">
    <property type="entry name" value="Leu-rich_rpt"/>
</dbReference>
<dbReference type="PANTHER" id="PTHR11017">
    <property type="entry name" value="LEUCINE-RICH REPEAT-CONTAINING PROTEIN"/>
    <property type="match status" value="1"/>
</dbReference>
<dbReference type="InterPro" id="IPR002182">
    <property type="entry name" value="NB-ARC"/>
</dbReference>
<dbReference type="FunFam" id="1.10.8.430:FF:000002">
    <property type="entry name" value="Disease resistance protein (TIR-NBS-LRR class)"/>
    <property type="match status" value="1"/>
</dbReference>
<evidence type="ECO:0000256" key="2">
    <source>
        <dbReference type="ARBA" id="ARBA00022737"/>
    </source>
</evidence>
<dbReference type="InterPro" id="IPR044974">
    <property type="entry name" value="Disease_R_plants"/>
</dbReference>
<dbReference type="PRINTS" id="PR00364">
    <property type="entry name" value="DISEASERSIST"/>
</dbReference>
<organism evidence="6 7">
    <name type="scientific">Prunus dulcis</name>
    <name type="common">Almond</name>
    <name type="synonym">Amygdalus dulcis</name>
    <dbReference type="NCBI Taxonomy" id="3755"/>
    <lineage>
        <taxon>Eukaryota</taxon>
        <taxon>Viridiplantae</taxon>
        <taxon>Streptophyta</taxon>
        <taxon>Embryophyta</taxon>
        <taxon>Tracheophyta</taxon>
        <taxon>Spermatophyta</taxon>
        <taxon>Magnoliopsida</taxon>
        <taxon>eudicotyledons</taxon>
        <taxon>Gunneridae</taxon>
        <taxon>Pentapetalae</taxon>
        <taxon>rosids</taxon>
        <taxon>fabids</taxon>
        <taxon>Rosales</taxon>
        <taxon>Rosaceae</taxon>
        <taxon>Amygdaloideae</taxon>
        <taxon>Amygdaleae</taxon>
        <taxon>Prunus</taxon>
    </lineage>
</organism>
<protein>
    <recommendedName>
        <fullName evidence="8">Disease resistance protein TIR-NBS-LRR class family</fullName>
    </recommendedName>
</protein>
<dbReference type="InterPro" id="IPR032675">
    <property type="entry name" value="LRR_dom_sf"/>
</dbReference>